<keyword evidence="2" id="KW-1185">Reference proteome</keyword>
<dbReference type="Pfam" id="PF00756">
    <property type="entry name" value="Esterase"/>
    <property type="match status" value="1"/>
</dbReference>
<sequence length="216" mass="23293">MPKCPDCHGLTAKLESLPFSVDLAAQKIANLITTHAKNGKGHVVGHSLGAHIAVCIATKYPGVFNTALASGYEVYPGLSGPALPYMLWTMNKVNDAIPRPLVRLAMNGTDLRRGKPNSFSLCQQIAAENTNIWPEPWPARTLIIAAGLGGWLIPSADHPEDAKKLAAIGMKGNAQTRAVSHRGMRHPWPRQAPNLFADTVVAWSESKDLHPNFVAL</sequence>
<evidence type="ECO:0008006" key="3">
    <source>
        <dbReference type="Google" id="ProtNLM"/>
    </source>
</evidence>
<dbReference type="InParanoid" id="A0A1V8SQT5"/>
<dbReference type="OrthoDB" id="8119704at2759"/>
<dbReference type="InterPro" id="IPR029058">
    <property type="entry name" value="AB_hydrolase_fold"/>
</dbReference>
<gene>
    <name evidence="1" type="ORF">B0A48_13004</name>
</gene>
<accession>A0A1V8SQT5</accession>
<dbReference type="SUPFAM" id="SSF53474">
    <property type="entry name" value="alpha/beta-Hydrolases"/>
    <property type="match status" value="1"/>
</dbReference>
<dbReference type="AlphaFoldDB" id="A0A1V8SQT5"/>
<evidence type="ECO:0000313" key="2">
    <source>
        <dbReference type="Proteomes" id="UP000192596"/>
    </source>
</evidence>
<evidence type="ECO:0000313" key="1">
    <source>
        <dbReference type="EMBL" id="OQO01449.1"/>
    </source>
</evidence>
<dbReference type="Gene3D" id="3.40.50.1820">
    <property type="entry name" value="alpha/beta hydrolase"/>
    <property type="match status" value="1"/>
</dbReference>
<dbReference type="InterPro" id="IPR000801">
    <property type="entry name" value="Esterase-like"/>
</dbReference>
<protein>
    <recommendedName>
        <fullName evidence="3">AB hydrolase-1 domain-containing protein</fullName>
    </recommendedName>
</protein>
<organism evidence="1 2">
    <name type="scientific">Cryoendolithus antarcticus</name>
    <dbReference type="NCBI Taxonomy" id="1507870"/>
    <lineage>
        <taxon>Eukaryota</taxon>
        <taxon>Fungi</taxon>
        <taxon>Dikarya</taxon>
        <taxon>Ascomycota</taxon>
        <taxon>Pezizomycotina</taxon>
        <taxon>Dothideomycetes</taxon>
        <taxon>Dothideomycetidae</taxon>
        <taxon>Cladosporiales</taxon>
        <taxon>Cladosporiaceae</taxon>
        <taxon>Cryoendolithus</taxon>
    </lineage>
</organism>
<reference evidence="2" key="1">
    <citation type="submission" date="2017-03" db="EMBL/GenBank/DDBJ databases">
        <title>Genomes of endolithic fungi from Antarctica.</title>
        <authorList>
            <person name="Coleine C."/>
            <person name="Masonjones S."/>
            <person name="Stajich J.E."/>
        </authorList>
    </citation>
    <scope>NUCLEOTIDE SEQUENCE [LARGE SCALE GENOMIC DNA]</scope>
    <source>
        <strain evidence="2">CCFEE 5527</strain>
    </source>
</reference>
<dbReference type="STRING" id="1507870.A0A1V8SQT5"/>
<name>A0A1V8SQT5_9PEZI</name>
<dbReference type="Proteomes" id="UP000192596">
    <property type="component" value="Unassembled WGS sequence"/>
</dbReference>
<comment type="caution">
    <text evidence="1">The sequence shown here is derived from an EMBL/GenBank/DDBJ whole genome shotgun (WGS) entry which is preliminary data.</text>
</comment>
<proteinExistence type="predicted"/>
<dbReference type="EMBL" id="NAJO01000031">
    <property type="protein sequence ID" value="OQO01449.1"/>
    <property type="molecule type" value="Genomic_DNA"/>
</dbReference>